<feature type="transmembrane region" description="Helical" evidence="1">
    <location>
        <begin position="29"/>
        <end position="50"/>
    </location>
</feature>
<sequence length="211" mass="24754">MVLLILLVLLALILNNVSPIYHLLLTLKPFILMRVSTRIWPIVFFIFLFLFGKGLEHLSKRLAFLLGILAIVESTLIGYSYIAKPISARENIPPEIYKIFEKDKSDFRVFCLTRCIPQKEAAFRGLKLVEGYGTLQEKTYFDKIQKTLNTRWDKYTLSVPPFEAYLYQELQPNAKLLREFNTKYVISKYILRDSNFFPLGKFGEYYLYLIP</sequence>
<protein>
    <submittedName>
        <fullName evidence="2">Uncharacterized protein</fullName>
    </submittedName>
</protein>
<keyword evidence="1" id="KW-0472">Membrane</keyword>
<evidence type="ECO:0000256" key="1">
    <source>
        <dbReference type="SAM" id="Phobius"/>
    </source>
</evidence>
<accession>A0A0G0XEE8</accession>
<dbReference type="Proteomes" id="UP000033858">
    <property type="component" value="Unassembled WGS sequence"/>
</dbReference>
<dbReference type="AlphaFoldDB" id="A0A0G0XEE8"/>
<feature type="transmembrane region" description="Helical" evidence="1">
    <location>
        <begin position="62"/>
        <end position="82"/>
    </location>
</feature>
<dbReference type="EMBL" id="LCAE01000022">
    <property type="protein sequence ID" value="KKR86102.1"/>
    <property type="molecule type" value="Genomic_DNA"/>
</dbReference>
<comment type="caution">
    <text evidence="2">The sequence shown here is derived from an EMBL/GenBank/DDBJ whole genome shotgun (WGS) entry which is preliminary data.</text>
</comment>
<evidence type="ECO:0000313" key="2">
    <source>
        <dbReference type="EMBL" id="KKR86102.1"/>
    </source>
</evidence>
<gene>
    <name evidence="2" type="ORF">UU32_C0022G0007</name>
</gene>
<organism evidence="2 3">
    <name type="scientific">Candidatus Woesebacteria bacterium GW2011_GWB1_41_10</name>
    <dbReference type="NCBI Taxonomy" id="1618577"/>
    <lineage>
        <taxon>Bacteria</taxon>
        <taxon>Candidatus Woeseibacteriota</taxon>
    </lineage>
</organism>
<evidence type="ECO:0000313" key="3">
    <source>
        <dbReference type="Proteomes" id="UP000033858"/>
    </source>
</evidence>
<keyword evidence="1" id="KW-1133">Transmembrane helix</keyword>
<name>A0A0G0XEE8_9BACT</name>
<reference evidence="2 3" key="1">
    <citation type="journal article" date="2015" name="Nature">
        <title>rRNA introns, odd ribosomes, and small enigmatic genomes across a large radiation of phyla.</title>
        <authorList>
            <person name="Brown C.T."/>
            <person name="Hug L.A."/>
            <person name="Thomas B.C."/>
            <person name="Sharon I."/>
            <person name="Castelle C.J."/>
            <person name="Singh A."/>
            <person name="Wilkins M.J."/>
            <person name="Williams K.H."/>
            <person name="Banfield J.F."/>
        </authorList>
    </citation>
    <scope>NUCLEOTIDE SEQUENCE [LARGE SCALE GENOMIC DNA]</scope>
</reference>
<proteinExistence type="predicted"/>
<keyword evidence="1" id="KW-0812">Transmembrane</keyword>